<keyword evidence="1" id="KW-0732">Signal</keyword>
<reference evidence="2 3" key="1">
    <citation type="journal article" date="2024" name="J Genomics">
        <title>Draft genome sequencing and assembly of Favolaschia claudopus CIRM-BRFM 2984 isolated from oak limbs.</title>
        <authorList>
            <person name="Navarro D."/>
            <person name="Drula E."/>
            <person name="Chaduli D."/>
            <person name="Cazenave R."/>
            <person name="Ahrendt S."/>
            <person name="Wang J."/>
            <person name="Lipzen A."/>
            <person name="Daum C."/>
            <person name="Barry K."/>
            <person name="Grigoriev I.V."/>
            <person name="Favel A."/>
            <person name="Rosso M.N."/>
            <person name="Martin F."/>
        </authorList>
    </citation>
    <scope>NUCLEOTIDE SEQUENCE [LARGE SCALE GENOMIC DNA]</scope>
    <source>
        <strain evidence="2 3">CIRM-BRFM 2984</strain>
    </source>
</reference>
<dbReference type="EMBL" id="JAWWNJ010000009">
    <property type="protein sequence ID" value="KAK7049181.1"/>
    <property type="molecule type" value="Genomic_DNA"/>
</dbReference>
<evidence type="ECO:0000256" key="1">
    <source>
        <dbReference type="SAM" id="SignalP"/>
    </source>
</evidence>
<accession>A0AAW0DDY8</accession>
<feature type="signal peptide" evidence="1">
    <location>
        <begin position="1"/>
        <end position="21"/>
    </location>
</feature>
<evidence type="ECO:0000313" key="2">
    <source>
        <dbReference type="EMBL" id="KAK7049181.1"/>
    </source>
</evidence>
<organism evidence="2 3">
    <name type="scientific">Favolaschia claudopus</name>
    <dbReference type="NCBI Taxonomy" id="2862362"/>
    <lineage>
        <taxon>Eukaryota</taxon>
        <taxon>Fungi</taxon>
        <taxon>Dikarya</taxon>
        <taxon>Basidiomycota</taxon>
        <taxon>Agaricomycotina</taxon>
        <taxon>Agaricomycetes</taxon>
        <taxon>Agaricomycetidae</taxon>
        <taxon>Agaricales</taxon>
        <taxon>Marasmiineae</taxon>
        <taxon>Mycenaceae</taxon>
        <taxon>Favolaschia</taxon>
    </lineage>
</organism>
<feature type="chain" id="PRO_5043508324" description="Secreted protein" evidence="1">
    <location>
        <begin position="22"/>
        <end position="77"/>
    </location>
</feature>
<dbReference type="Proteomes" id="UP001362999">
    <property type="component" value="Unassembled WGS sequence"/>
</dbReference>
<keyword evidence="3" id="KW-1185">Reference proteome</keyword>
<evidence type="ECO:0000313" key="3">
    <source>
        <dbReference type="Proteomes" id="UP001362999"/>
    </source>
</evidence>
<protein>
    <recommendedName>
        <fullName evidence="4">Secreted protein</fullName>
    </recommendedName>
</protein>
<gene>
    <name evidence="2" type="ORF">R3P38DRAFT_1886864</name>
</gene>
<comment type="caution">
    <text evidence="2">The sequence shown here is derived from an EMBL/GenBank/DDBJ whole genome shotgun (WGS) entry which is preliminary data.</text>
</comment>
<sequence length="77" mass="8781">MECKTAYSFLLALKVWLLCSASHEGRLTSLTLGRLGILVLNLKIQRVPLDDTQHGSLPQVRPLETRISRRYIHSIRP</sequence>
<proteinExistence type="predicted"/>
<dbReference type="AlphaFoldDB" id="A0AAW0DDY8"/>
<name>A0AAW0DDY8_9AGAR</name>
<evidence type="ECO:0008006" key="4">
    <source>
        <dbReference type="Google" id="ProtNLM"/>
    </source>
</evidence>